<dbReference type="Proteomes" id="UP000325313">
    <property type="component" value="Unassembled WGS sequence"/>
</dbReference>
<name>A0A5B0R9Y8_PUCGR</name>
<gene>
    <name evidence="2" type="ORF">PGTUg99_033574</name>
</gene>
<feature type="signal peptide" evidence="1">
    <location>
        <begin position="1"/>
        <end position="22"/>
    </location>
</feature>
<protein>
    <submittedName>
        <fullName evidence="2">Uncharacterized protein</fullName>
    </submittedName>
</protein>
<feature type="chain" id="PRO_5023070153" evidence="1">
    <location>
        <begin position="23"/>
        <end position="85"/>
    </location>
</feature>
<dbReference type="PANTHER" id="PTHR34862:SF1">
    <property type="entry name" value="SPARK DOMAIN-CONTAINING PROTEIN"/>
    <property type="match status" value="1"/>
</dbReference>
<dbReference type="AlphaFoldDB" id="A0A5B0R9Y8"/>
<dbReference type="EMBL" id="VDEP01000236">
    <property type="protein sequence ID" value="KAA1122202.1"/>
    <property type="molecule type" value="Genomic_DNA"/>
</dbReference>
<evidence type="ECO:0000256" key="1">
    <source>
        <dbReference type="SAM" id="SignalP"/>
    </source>
</evidence>
<dbReference type="PANTHER" id="PTHR34862">
    <property type="entry name" value="SPARK DOMAIN-CONTAINING PROTEIN"/>
    <property type="match status" value="1"/>
</dbReference>
<evidence type="ECO:0000313" key="2">
    <source>
        <dbReference type="EMBL" id="KAA1122202.1"/>
    </source>
</evidence>
<organism evidence="2 3">
    <name type="scientific">Puccinia graminis f. sp. tritici</name>
    <dbReference type="NCBI Taxonomy" id="56615"/>
    <lineage>
        <taxon>Eukaryota</taxon>
        <taxon>Fungi</taxon>
        <taxon>Dikarya</taxon>
        <taxon>Basidiomycota</taxon>
        <taxon>Pucciniomycotina</taxon>
        <taxon>Pucciniomycetes</taxon>
        <taxon>Pucciniales</taxon>
        <taxon>Pucciniaceae</taxon>
        <taxon>Puccinia</taxon>
    </lineage>
</organism>
<proteinExistence type="predicted"/>
<evidence type="ECO:0000313" key="3">
    <source>
        <dbReference type="Proteomes" id="UP000325313"/>
    </source>
</evidence>
<reference evidence="2 3" key="1">
    <citation type="submission" date="2019-05" db="EMBL/GenBank/DDBJ databases">
        <title>Emergence of the Ug99 lineage of the wheat stem rust pathogen through somatic hybridization.</title>
        <authorList>
            <person name="Li F."/>
            <person name="Upadhyaya N.M."/>
            <person name="Sperschneider J."/>
            <person name="Matny O."/>
            <person name="Nguyen-Phuc H."/>
            <person name="Mago R."/>
            <person name="Raley C."/>
            <person name="Miller M.E."/>
            <person name="Silverstein K.A.T."/>
            <person name="Henningsen E."/>
            <person name="Hirsch C.D."/>
            <person name="Visser B."/>
            <person name="Pretorius Z.A."/>
            <person name="Steffenson B.J."/>
            <person name="Schwessinger B."/>
            <person name="Dodds P.N."/>
            <person name="Figueroa M."/>
        </authorList>
    </citation>
    <scope>NUCLEOTIDE SEQUENCE [LARGE SCALE GENOMIC DNA]</scope>
    <source>
        <strain evidence="2 3">Ug99</strain>
    </source>
</reference>
<sequence length="85" mass="9018">MAGLRALVSVLLVCISFQNINAACTLGPRSKKDKSVKFSPECGSAIAIVSVRPEIQKCTNFPKLFPIHASQTGVSAPIQVCTKNS</sequence>
<comment type="caution">
    <text evidence="2">The sequence shown here is derived from an EMBL/GenBank/DDBJ whole genome shotgun (WGS) entry which is preliminary data.</text>
</comment>
<accession>A0A5B0R9Y8</accession>
<keyword evidence="1" id="KW-0732">Signal</keyword>